<dbReference type="InterPro" id="IPR005966">
    <property type="entry name" value="D-Cys_desShydrase"/>
</dbReference>
<dbReference type="Pfam" id="PF00291">
    <property type="entry name" value="PALP"/>
    <property type="match status" value="1"/>
</dbReference>
<evidence type="ECO:0000256" key="2">
    <source>
        <dbReference type="ARBA" id="ARBA00008639"/>
    </source>
</evidence>
<dbReference type="SUPFAM" id="SSF53686">
    <property type="entry name" value="Tryptophan synthase beta subunit-like PLP-dependent enzymes"/>
    <property type="match status" value="1"/>
</dbReference>
<organism evidence="10 11">
    <name type="scientific">Brevundimonas lenta</name>
    <dbReference type="NCBI Taxonomy" id="424796"/>
    <lineage>
        <taxon>Bacteria</taxon>
        <taxon>Pseudomonadati</taxon>
        <taxon>Pseudomonadota</taxon>
        <taxon>Alphaproteobacteria</taxon>
        <taxon>Caulobacterales</taxon>
        <taxon>Caulobacteraceae</taxon>
        <taxon>Brevundimonas</taxon>
    </lineage>
</organism>
<dbReference type="InterPro" id="IPR036052">
    <property type="entry name" value="TrpB-like_PALP_sf"/>
</dbReference>
<dbReference type="EC" id="4.4.1.25" evidence="5"/>
<feature type="active site" description="Nucleophile" evidence="7">
    <location>
        <position position="75"/>
    </location>
</feature>
<protein>
    <recommendedName>
        <fullName evidence="6">L-cysteate sulfo-lyase</fullName>
        <ecNumber evidence="5">4.4.1.25</ecNumber>
    </recommendedName>
</protein>
<dbReference type="EMBL" id="JACIDM010000003">
    <property type="protein sequence ID" value="MBB4084212.1"/>
    <property type="molecule type" value="Genomic_DNA"/>
</dbReference>
<reference evidence="10 11" key="1">
    <citation type="submission" date="2020-08" db="EMBL/GenBank/DDBJ databases">
        <title>Genomic Encyclopedia of Type Strains, Phase IV (KMG-IV): sequencing the most valuable type-strain genomes for metagenomic binning, comparative biology and taxonomic classification.</title>
        <authorList>
            <person name="Goeker M."/>
        </authorList>
    </citation>
    <scope>NUCLEOTIDE SEQUENCE [LARGE SCALE GENOMIC DNA]</scope>
    <source>
        <strain evidence="10 11">DSM 23960</strain>
    </source>
</reference>
<evidence type="ECO:0000256" key="6">
    <source>
        <dbReference type="ARBA" id="ARBA00068519"/>
    </source>
</evidence>
<keyword evidence="4 10" id="KW-0456">Lyase</keyword>
<name>A0A7W6NRF6_9CAUL</name>
<dbReference type="NCBIfam" id="TIGR01275">
    <property type="entry name" value="ACC_deam_rel"/>
    <property type="match status" value="1"/>
</dbReference>
<comment type="caution">
    <text evidence="10">The sequence shown here is derived from an EMBL/GenBank/DDBJ whole genome shotgun (WGS) entry which is preliminary data.</text>
</comment>
<evidence type="ECO:0000256" key="4">
    <source>
        <dbReference type="ARBA" id="ARBA00023239"/>
    </source>
</evidence>
<evidence type="ECO:0000259" key="9">
    <source>
        <dbReference type="Pfam" id="PF00291"/>
    </source>
</evidence>
<dbReference type="InterPro" id="IPR027278">
    <property type="entry name" value="ACCD_DCysDesulf"/>
</dbReference>
<sequence>MHLARFPRVRLAHLPTPLEPLPRLGEALGIDLWIKRDDCTGLAGGGNKTRKLEFLLGDAFEQGADTLVTQGAVQSNHVRQTAAAAASHGLACEIILEERTGSKAPDYVGNGNVLLDRLLGATFRTVPGGTDMVAELEKTAVEVRARGGKPYVIPGGGSNAIGALGYVDCAREIVVQADELDLPVDRIVTATGSAGTHAGLVAGLAVMGADIPVLGIGVRAPKAKQEENVLKLARETVILLGRPDAVKPEMVVADCDYVGEGYGLVDDAVIEALKLAARTDGILLDPVYTGKAMKGLIALAKLGRFKDETVVFLHTGGAQGLFGYESEIGAGL</sequence>
<feature type="modified residue" description="N6-(pyridoxal phosphate)lysine" evidence="8">
    <location>
        <position position="48"/>
    </location>
</feature>
<dbReference type="Gene3D" id="3.40.50.1100">
    <property type="match status" value="2"/>
</dbReference>
<dbReference type="NCBIfam" id="NF003031">
    <property type="entry name" value="PRK03910.1-4"/>
    <property type="match status" value="1"/>
</dbReference>
<gene>
    <name evidence="10" type="ORF">GGR12_003100</name>
</gene>
<evidence type="ECO:0000256" key="7">
    <source>
        <dbReference type="PIRSR" id="PIRSR006278-1"/>
    </source>
</evidence>
<dbReference type="PANTHER" id="PTHR43780">
    <property type="entry name" value="1-AMINOCYCLOPROPANE-1-CARBOXYLATE DEAMINASE-RELATED"/>
    <property type="match status" value="1"/>
</dbReference>
<proteinExistence type="inferred from homology"/>
<dbReference type="AlphaFoldDB" id="A0A7W6NRF6"/>
<evidence type="ECO:0000256" key="5">
    <source>
        <dbReference type="ARBA" id="ARBA00066825"/>
    </source>
</evidence>
<dbReference type="RefSeq" id="WP_183205470.1">
    <property type="nucleotide sequence ID" value="NZ_BAAAER010000003.1"/>
</dbReference>
<evidence type="ECO:0000313" key="10">
    <source>
        <dbReference type="EMBL" id="MBB4084212.1"/>
    </source>
</evidence>
<dbReference type="PIRSF" id="PIRSF006278">
    <property type="entry name" value="ACCD_DCysDesulf"/>
    <property type="match status" value="1"/>
</dbReference>
<feature type="domain" description="Tryptophan synthase beta chain-like PALP" evidence="9">
    <location>
        <begin position="10"/>
        <end position="316"/>
    </location>
</feature>
<keyword evidence="3 8" id="KW-0663">Pyridoxal phosphate</keyword>
<dbReference type="PANTHER" id="PTHR43780:SF2">
    <property type="entry name" value="1-AMINOCYCLOPROPANE-1-CARBOXYLATE DEAMINASE-RELATED"/>
    <property type="match status" value="1"/>
</dbReference>
<dbReference type="InterPro" id="IPR001926">
    <property type="entry name" value="TrpB-like_PALP"/>
</dbReference>
<dbReference type="GO" id="GO:0034011">
    <property type="term" value="F:L-cysteate sulfo-lyase activity"/>
    <property type="evidence" value="ECO:0007669"/>
    <property type="project" value="UniProtKB-EC"/>
</dbReference>
<evidence type="ECO:0000256" key="1">
    <source>
        <dbReference type="ARBA" id="ARBA00001933"/>
    </source>
</evidence>
<evidence type="ECO:0000256" key="3">
    <source>
        <dbReference type="ARBA" id="ARBA00022898"/>
    </source>
</evidence>
<dbReference type="FunFam" id="3.40.50.1100:FF:000017">
    <property type="entry name" value="D-cysteine desulfhydrase"/>
    <property type="match status" value="1"/>
</dbReference>
<dbReference type="Proteomes" id="UP000529946">
    <property type="component" value="Unassembled WGS sequence"/>
</dbReference>
<comment type="similarity">
    <text evidence="2">Belongs to the ACC deaminase/D-cysteine desulfhydrase family.</text>
</comment>
<accession>A0A7W6NRF6</accession>
<keyword evidence="11" id="KW-1185">Reference proteome</keyword>
<comment type="cofactor">
    <cofactor evidence="1">
        <name>pyridoxal 5'-phosphate</name>
        <dbReference type="ChEBI" id="CHEBI:597326"/>
    </cofactor>
</comment>
<dbReference type="GO" id="GO:0019148">
    <property type="term" value="F:D-cysteine desulfhydrase activity"/>
    <property type="evidence" value="ECO:0007669"/>
    <property type="project" value="TreeGrafter"/>
</dbReference>
<evidence type="ECO:0000256" key="8">
    <source>
        <dbReference type="PIRSR" id="PIRSR006278-2"/>
    </source>
</evidence>
<evidence type="ECO:0000313" key="11">
    <source>
        <dbReference type="Proteomes" id="UP000529946"/>
    </source>
</evidence>